<name>A0ABT1SY31_9SPHI</name>
<protein>
    <submittedName>
        <fullName evidence="1">Gliding motility-associated C-terminal domain-containing protein</fullName>
    </submittedName>
</protein>
<dbReference type="InterPro" id="IPR026341">
    <property type="entry name" value="T9SS_type_B"/>
</dbReference>
<comment type="caution">
    <text evidence="1">The sequence shown here is derived from an EMBL/GenBank/DDBJ whole genome shotgun (WGS) entry which is preliminary data.</text>
</comment>
<dbReference type="Gene3D" id="2.60.40.10">
    <property type="entry name" value="Immunoglobulins"/>
    <property type="match status" value="1"/>
</dbReference>
<sequence>MRSLSYIFLFTLLFFVLPEAYAQQDIEFHLNATLLPGKNILKVKRDFNDPYLWVLAENNEVYRINSLDNSITDLSPLFKPYPYTFTDIAGQNKDVVFIVTGTNTILQYKNGIIKLIGQSNGIAGAVNSIGITDNFSYYVQPYFPTALDILNIGTDQGIYKYNIANETATAQFTNNIDKPARIYDATYRSTMQTYNFIPYNQQDTIHYYSVLSNGYHAEFLWGGGSFGEHIYTATETTAIIDHYTDLVSYQMLFFGTEKGLYEIGANGSHNSGTAHKRFLPGQKVNKVATIYGLTSFGNGNQFFGVGQIKENLLVGTDEGLYFSNSFYNTFGKLYGSASIELLPYAPLNGVVINDVCVNHVLNSNPICEDGVWVAAKNGLHLLKPDYGKFFGAQQLEALHFEDDYGNLDEKEICSDGSVKLTINAGDYAGNTIQWYRNGSELTGIRERDLEVNEAGDYYAVVYDPCGAEHMETNHLKVKKIAGPEFIFAYNDKVQVCENAPFSLEVQGSAAYQYRWYRDGVLTDEIGQSITVNSNGKYKVVVSACADNGVQSKEVQVEFVTLPTAIIKKNKQLYCIGDQAVLSTDIAPNGAYTLNWLRNGVPIEDSADKTSLSVTQSGAYSIVIKSNLINCSRTIVPVNIAFTPPPTLSVEKTSITSFCDGETIVLKATYSSGKLTWSTGETTDEIKVKTPGHYTAIVKSGDCVKEESRDVLFFPKPSLALANASLCPFTGGSVILEAPSGFNRYQWNGVDGSESFTTGTTGTVTLTVTDANGCTASQVIRVASDCPDIRFANTFTPNGDGVNDTWNIAGLGADRSISVTIFNRYGASVFEERGYATPWDGTSRGKNVPAGVYYYVISIKESSQVLTGSLAVIY</sequence>
<gene>
    <name evidence="1" type="ORF">NPE20_04760</name>
</gene>
<dbReference type="InterPro" id="IPR013783">
    <property type="entry name" value="Ig-like_fold"/>
</dbReference>
<reference evidence="1 2" key="1">
    <citation type="submission" date="2022-07" db="EMBL/GenBank/DDBJ databases">
        <title>Mucilaginibacter sp. JC4.</title>
        <authorList>
            <person name="Le V."/>
            <person name="Ko S.-R."/>
            <person name="Ahn C.-Y."/>
            <person name="Oh H.-M."/>
        </authorList>
    </citation>
    <scope>NUCLEOTIDE SEQUENCE [LARGE SCALE GENOMIC DNA]</scope>
    <source>
        <strain evidence="1 2">JC4</strain>
    </source>
</reference>
<accession>A0ABT1SY31</accession>
<dbReference type="NCBIfam" id="TIGR04131">
    <property type="entry name" value="Bac_Flav_CTERM"/>
    <property type="match status" value="1"/>
</dbReference>
<evidence type="ECO:0000313" key="1">
    <source>
        <dbReference type="EMBL" id="MCQ6957251.1"/>
    </source>
</evidence>
<evidence type="ECO:0000313" key="2">
    <source>
        <dbReference type="Proteomes" id="UP001204376"/>
    </source>
</evidence>
<dbReference type="Proteomes" id="UP001204376">
    <property type="component" value="Unassembled WGS sequence"/>
</dbReference>
<organism evidence="1 2">
    <name type="scientific">Mucilaginibacter aquariorum</name>
    <dbReference type="NCBI Taxonomy" id="2967225"/>
    <lineage>
        <taxon>Bacteria</taxon>
        <taxon>Pseudomonadati</taxon>
        <taxon>Bacteroidota</taxon>
        <taxon>Sphingobacteriia</taxon>
        <taxon>Sphingobacteriales</taxon>
        <taxon>Sphingobacteriaceae</taxon>
        <taxon>Mucilaginibacter</taxon>
    </lineage>
</organism>
<dbReference type="EMBL" id="JANHOH010000001">
    <property type="protein sequence ID" value="MCQ6957251.1"/>
    <property type="molecule type" value="Genomic_DNA"/>
</dbReference>
<dbReference type="Pfam" id="PF13585">
    <property type="entry name" value="CHU_C"/>
    <property type="match status" value="1"/>
</dbReference>
<proteinExistence type="predicted"/>
<keyword evidence="2" id="KW-1185">Reference proteome</keyword>
<dbReference type="RefSeq" id="WP_256537458.1">
    <property type="nucleotide sequence ID" value="NZ_JANHOH010000001.1"/>
</dbReference>